<evidence type="ECO:0000256" key="1">
    <source>
        <dbReference type="ARBA" id="ARBA00044755"/>
    </source>
</evidence>
<dbReference type="Pfam" id="PF04519">
    <property type="entry name" value="Bactofilin"/>
    <property type="match status" value="1"/>
</dbReference>
<dbReference type="Proteomes" id="UP001595818">
    <property type="component" value="Unassembled WGS sequence"/>
</dbReference>
<organism evidence="3 4">
    <name type="scientific">Negadavirga shengliensis</name>
    <dbReference type="NCBI Taxonomy" id="1389218"/>
    <lineage>
        <taxon>Bacteria</taxon>
        <taxon>Pseudomonadati</taxon>
        <taxon>Bacteroidota</taxon>
        <taxon>Cytophagia</taxon>
        <taxon>Cytophagales</taxon>
        <taxon>Cyclobacteriaceae</taxon>
        <taxon>Negadavirga</taxon>
    </lineage>
</organism>
<proteinExistence type="inferred from homology"/>
<dbReference type="InterPro" id="IPR007607">
    <property type="entry name" value="BacA/B"/>
</dbReference>
<accession>A0ABV9T1H4</accession>
<evidence type="ECO:0000313" key="4">
    <source>
        <dbReference type="Proteomes" id="UP001595818"/>
    </source>
</evidence>
<reference evidence="4" key="1">
    <citation type="journal article" date="2019" name="Int. J. Syst. Evol. Microbiol.">
        <title>The Global Catalogue of Microorganisms (GCM) 10K type strain sequencing project: providing services to taxonomists for standard genome sequencing and annotation.</title>
        <authorList>
            <consortium name="The Broad Institute Genomics Platform"/>
            <consortium name="The Broad Institute Genome Sequencing Center for Infectious Disease"/>
            <person name="Wu L."/>
            <person name="Ma J."/>
        </authorList>
    </citation>
    <scope>NUCLEOTIDE SEQUENCE [LARGE SCALE GENOMIC DNA]</scope>
    <source>
        <strain evidence="4">CGMCC 4.7466</strain>
    </source>
</reference>
<comment type="similarity">
    <text evidence="1">Belongs to the bactofilin family.</text>
</comment>
<sequence length="144" mass="15611">MVKKNTEDRKNQNEIVTSSNLVATGTVIVGNIATHGNIRVEGTVEGSLESQQKIIIGESAKVNGDVKAADVEIAGRVDGEIRCSELLFLKKTALILGDIYTKKLIIENGAEFNGQCKMGKSQEDHLKVDRVQDGSEKRQVSSGR</sequence>
<dbReference type="EMBL" id="JBHSJJ010000005">
    <property type="protein sequence ID" value="MFC4872304.1"/>
    <property type="molecule type" value="Genomic_DNA"/>
</dbReference>
<keyword evidence="4" id="KW-1185">Reference proteome</keyword>
<protein>
    <submittedName>
        <fullName evidence="3">Polymer-forming cytoskeletal protein</fullName>
    </submittedName>
</protein>
<comment type="caution">
    <text evidence="3">The sequence shown here is derived from an EMBL/GenBank/DDBJ whole genome shotgun (WGS) entry which is preliminary data.</text>
</comment>
<dbReference type="RefSeq" id="WP_377064573.1">
    <property type="nucleotide sequence ID" value="NZ_JBHSJJ010000005.1"/>
</dbReference>
<feature type="region of interest" description="Disordered" evidence="2">
    <location>
        <begin position="123"/>
        <end position="144"/>
    </location>
</feature>
<evidence type="ECO:0000313" key="3">
    <source>
        <dbReference type="EMBL" id="MFC4872304.1"/>
    </source>
</evidence>
<evidence type="ECO:0000256" key="2">
    <source>
        <dbReference type="SAM" id="MobiDB-lite"/>
    </source>
</evidence>
<name>A0ABV9T1H4_9BACT</name>
<gene>
    <name evidence="3" type="ORF">ACFPFU_11425</name>
</gene>
<dbReference type="PANTHER" id="PTHR35024:SF4">
    <property type="entry name" value="POLYMER-FORMING CYTOSKELETAL PROTEIN"/>
    <property type="match status" value="1"/>
</dbReference>
<dbReference type="PANTHER" id="PTHR35024">
    <property type="entry name" value="HYPOTHETICAL CYTOSOLIC PROTEIN"/>
    <property type="match status" value="1"/>
</dbReference>